<keyword evidence="1" id="KW-0472">Membrane</keyword>
<evidence type="ECO:0000313" key="3">
    <source>
        <dbReference type="Proteomes" id="UP001432027"/>
    </source>
</evidence>
<dbReference type="InterPro" id="IPR019429">
    <property type="entry name" value="7TM_GPCR_serpentine_rcpt_Sri"/>
</dbReference>
<keyword evidence="1" id="KW-0812">Transmembrane</keyword>
<dbReference type="EMBL" id="BTSX01000001">
    <property type="protein sequence ID" value="GMS79732.1"/>
    <property type="molecule type" value="Genomic_DNA"/>
</dbReference>
<accession>A0AAV5SAU4</accession>
<proteinExistence type="predicted"/>
<feature type="transmembrane region" description="Helical" evidence="1">
    <location>
        <begin position="111"/>
        <end position="139"/>
    </location>
</feature>
<evidence type="ECO:0000313" key="2">
    <source>
        <dbReference type="EMBL" id="GMS79732.1"/>
    </source>
</evidence>
<name>A0AAV5SAU4_9BILA</name>
<feature type="non-terminal residue" evidence="2">
    <location>
        <position position="1"/>
    </location>
</feature>
<gene>
    <name evidence="2" type="ORF">PENTCL1PPCAC_1907</name>
</gene>
<dbReference type="AlphaFoldDB" id="A0AAV5SAU4"/>
<comment type="caution">
    <text evidence="2">The sequence shown here is derived from an EMBL/GenBank/DDBJ whole genome shotgun (WGS) entry which is preliminary data.</text>
</comment>
<organism evidence="2 3">
    <name type="scientific">Pristionchus entomophagus</name>
    <dbReference type="NCBI Taxonomy" id="358040"/>
    <lineage>
        <taxon>Eukaryota</taxon>
        <taxon>Metazoa</taxon>
        <taxon>Ecdysozoa</taxon>
        <taxon>Nematoda</taxon>
        <taxon>Chromadorea</taxon>
        <taxon>Rhabditida</taxon>
        <taxon>Rhabditina</taxon>
        <taxon>Diplogasteromorpha</taxon>
        <taxon>Diplogasteroidea</taxon>
        <taxon>Neodiplogasteridae</taxon>
        <taxon>Pristionchus</taxon>
    </lineage>
</organism>
<dbReference type="Pfam" id="PF10327">
    <property type="entry name" value="7TM_GPCR_Sri"/>
    <property type="match status" value="1"/>
</dbReference>
<dbReference type="Proteomes" id="UP001432027">
    <property type="component" value="Unassembled WGS sequence"/>
</dbReference>
<keyword evidence="1" id="KW-1133">Transmembrane helix</keyword>
<keyword evidence="3" id="KW-1185">Reference proteome</keyword>
<feature type="transmembrane region" description="Helical" evidence="1">
    <location>
        <begin position="18"/>
        <end position="40"/>
    </location>
</feature>
<protein>
    <recommendedName>
        <fullName evidence="4">G protein-coupled receptor</fullName>
    </recommendedName>
</protein>
<reference evidence="2" key="1">
    <citation type="submission" date="2023-10" db="EMBL/GenBank/DDBJ databases">
        <title>Genome assembly of Pristionchus species.</title>
        <authorList>
            <person name="Yoshida K."/>
            <person name="Sommer R.J."/>
        </authorList>
    </citation>
    <scope>NUCLEOTIDE SEQUENCE</scope>
    <source>
        <strain evidence="2">RS0144</strain>
    </source>
</reference>
<evidence type="ECO:0008006" key="4">
    <source>
        <dbReference type="Google" id="ProtNLM"/>
    </source>
</evidence>
<sequence length="177" mass="20430">QTMKYSSPNADLEWNMAIYYRVVGIISCALSAPLMYAIIFHSGKTNKEYRSFVITAQILNILHDFAYNFSFTPILDEVVSLFIRLQCASCNFYQLFYRHQLIQSSESKWRLPPWFCIFIGVTYNLFINTVLIPLSVIALQQNMAHEIIRKEMLPGGAWLLNLPSVLIIPHFGNTNEL</sequence>
<evidence type="ECO:0000256" key="1">
    <source>
        <dbReference type="SAM" id="Phobius"/>
    </source>
</evidence>